<reference evidence="1 2" key="1">
    <citation type="submission" date="2019-07" db="EMBL/GenBank/DDBJ databases">
        <title>Complete Genome Sequence of Leptotrichia hofstadii Strain JCM16775.</title>
        <authorList>
            <person name="Watanabe S."/>
            <person name="Cui L."/>
        </authorList>
    </citation>
    <scope>NUCLEOTIDE SEQUENCE [LARGE SCALE GENOMIC DNA]</scope>
    <source>
        <strain evidence="1 2">JCM16775</strain>
    </source>
</reference>
<dbReference type="KEGG" id="lhf:JCM16775_1730"/>
<protein>
    <submittedName>
        <fullName evidence="1">Uncharacterized protein</fullName>
    </submittedName>
</protein>
<proteinExistence type="predicted"/>
<dbReference type="Proteomes" id="UP000321892">
    <property type="component" value="Chromosome"/>
</dbReference>
<dbReference type="EMBL" id="AP019823">
    <property type="protein sequence ID" value="BBM39019.1"/>
    <property type="molecule type" value="Genomic_DNA"/>
</dbReference>
<evidence type="ECO:0000313" key="1">
    <source>
        <dbReference type="EMBL" id="BBM39019.1"/>
    </source>
</evidence>
<accession>A0A510JI77</accession>
<dbReference type="AlphaFoldDB" id="A0A510JI77"/>
<gene>
    <name evidence="1" type="ORF">JCM16775_1730</name>
</gene>
<dbReference type="RefSeq" id="WP_154669758.1">
    <property type="nucleotide sequence ID" value="NZ_AP019823.1"/>
</dbReference>
<keyword evidence="2" id="KW-1185">Reference proteome</keyword>
<organism evidence="1 2">
    <name type="scientific">Leptotrichia hofstadii</name>
    <dbReference type="NCBI Taxonomy" id="157688"/>
    <lineage>
        <taxon>Bacteria</taxon>
        <taxon>Fusobacteriati</taxon>
        <taxon>Fusobacteriota</taxon>
        <taxon>Fusobacteriia</taxon>
        <taxon>Fusobacteriales</taxon>
        <taxon>Leptotrichiaceae</taxon>
        <taxon>Leptotrichia</taxon>
    </lineage>
</organism>
<name>A0A510JI77_9FUSO</name>
<evidence type="ECO:0000313" key="2">
    <source>
        <dbReference type="Proteomes" id="UP000321892"/>
    </source>
</evidence>
<sequence length="46" mass="5761">MKKLEIIKKFQYLKSDIYRINEQFQNIKKFGKMSQLILQFMEYNKL</sequence>